<evidence type="ECO:0000313" key="3">
    <source>
        <dbReference type="Proteomes" id="UP000186030"/>
    </source>
</evidence>
<organism evidence="2 3">
    <name type="scientific">Geobacillus proteiniphilus</name>
    <dbReference type="NCBI Taxonomy" id="860353"/>
    <lineage>
        <taxon>Bacteria</taxon>
        <taxon>Bacillati</taxon>
        <taxon>Bacillota</taxon>
        <taxon>Bacilli</taxon>
        <taxon>Bacillales</taxon>
        <taxon>Anoxybacillaceae</taxon>
        <taxon>Geobacillus</taxon>
    </lineage>
</organism>
<feature type="domain" description="Aerobactin siderophore biosynthesis IucA/IucC-like C-terminal" evidence="1">
    <location>
        <begin position="91"/>
        <end position="213"/>
    </location>
</feature>
<name>A0A1Q5T3K8_9BACL</name>
<proteinExistence type="predicted"/>
<sequence>MMRLREDEMKALETYRFSSGAADGATSSMLFAQLLNNDDQLVKYVAHVRAEMGAANDAVSASMLVKRLSFLAPMTLYAMSVWNKRLVLDPGRIWLDTDGEGEMWMPRFRFEPPEAEACRGERSRWREQVVRDVFAGLFAPLVAKLRRLTRVSPLILWENIAIYVYWVYDRWLEDELLASIADRLRDDFHFLVYEADGRLFGQKDNPLRRFFKGASGMQRTTCCLYVHTKGGTCCQTCPIRARQRQTG</sequence>
<dbReference type="InterPro" id="IPR022770">
    <property type="entry name" value="IucA/IucC-like_C"/>
</dbReference>
<evidence type="ECO:0000313" key="2">
    <source>
        <dbReference type="EMBL" id="OKO94816.1"/>
    </source>
</evidence>
<protein>
    <recommendedName>
        <fullName evidence="1">Aerobactin siderophore biosynthesis IucA/IucC-like C-terminal domain-containing protein</fullName>
    </recommendedName>
</protein>
<reference evidence="2 3" key="1">
    <citation type="submission" date="2016-11" db="EMBL/GenBank/DDBJ databases">
        <authorList>
            <person name="Kadnikov V."/>
            <person name="Nazina T."/>
        </authorList>
    </citation>
    <scope>NUCLEOTIDE SEQUENCE [LARGE SCALE GENOMIC DNA]</scope>
    <source>
        <strain evidence="2 3">1017</strain>
    </source>
</reference>
<evidence type="ECO:0000259" key="1">
    <source>
        <dbReference type="Pfam" id="PF06276"/>
    </source>
</evidence>
<dbReference type="Pfam" id="PF06276">
    <property type="entry name" value="FhuF"/>
    <property type="match status" value="1"/>
</dbReference>
<comment type="caution">
    <text evidence="2">The sequence shown here is derived from an EMBL/GenBank/DDBJ whole genome shotgun (WGS) entry which is preliminary data.</text>
</comment>
<dbReference type="AlphaFoldDB" id="A0A1Q5T3K8"/>
<dbReference type="GO" id="GO:0003824">
    <property type="term" value="F:catalytic activity"/>
    <property type="evidence" value="ECO:0007669"/>
    <property type="project" value="UniProtKB-ARBA"/>
</dbReference>
<dbReference type="EMBL" id="MQMG01000013">
    <property type="protein sequence ID" value="OKO94816.1"/>
    <property type="molecule type" value="Genomic_DNA"/>
</dbReference>
<dbReference type="Proteomes" id="UP000186030">
    <property type="component" value="Unassembled WGS sequence"/>
</dbReference>
<reference evidence="3" key="2">
    <citation type="submission" date="2017-01" db="EMBL/GenBank/DDBJ databases">
        <title>Genome sequencing and annotation of Geobacillus sp. 1017, a Hydrocarbon-Oxidizing Thermophilic Bacterium Isolated from a Heavy Oil Reservoir (China).</title>
        <authorList>
            <person name="Kadnikov V.V."/>
            <person name="Mardanov A.V."/>
            <person name="Poltaraus A.B."/>
            <person name="Sokolova D.S."/>
            <person name="Semenova E.M."/>
            <person name="Ravin N.V."/>
            <person name="Tourova T.P."/>
            <person name="Nazina T.N."/>
        </authorList>
    </citation>
    <scope>NUCLEOTIDE SEQUENCE [LARGE SCALE GENOMIC DNA]</scope>
    <source>
        <strain evidence="3">1017</strain>
    </source>
</reference>
<accession>A0A1Q5T3K8</accession>
<gene>
    <name evidence="2" type="ORF">BRO54_1371</name>
</gene>